<dbReference type="SUPFAM" id="SSF51306">
    <property type="entry name" value="LexA/Signal peptidase"/>
    <property type="match status" value="1"/>
</dbReference>
<sequence>MKKAIDILITSLSIFIFIFSIYVIIGSSLAVRNNELFRIFGYSYALVPTNSMEGTNEDSFSKGSIVIINHTPYEDLEIGDVVVYKSNEGILIIHRIIEETEEGFIVKGDNNSSADNELVTLSNYQGKHIRHFQFMNIGLWLIDARAMLLLILGIILLISVLYQMAKIVIEYKRAKLEKFKKSLEEESHEE</sequence>
<dbReference type="AlphaFoldDB" id="A0A449BLL1"/>
<evidence type="ECO:0000313" key="7">
    <source>
        <dbReference type="EMBL" id="VEU83330.1"/>
    </source>
</evidence>
<proteinExistence type="predicted"/>
<gene>
    <name evidence="7" type="primary">sipW_3</name>
    <name evidence="7" type="ORF">NCTC10172_01406</name>
</gene>
<dbReference type="InterPro" id="IPR019533">
    <property type="entry name" value="Peptidase_S26"/>
</dbReference>
<dbReference type="GO" id="GO:0016020">
    <property type="term" value="C:membrane"/>
    <property type="evidence" value="ECO:0007669"/>
    <property type="project" value="UniProtKB-SubCell"/>
</dbReference>
<dbReference type="KEGG" id="ahk:NCTC10172_01406"/>
<dbReference type="GO" id="GO:0006465">
    <property type="term" value="P:signal peptide processing"/>
    <property type="evidence" value="ECO:0007669"/>
    <property type="project" value="UniProtKB-UniRule"/>
</dbReference>
<dbReference type="EMBL" id="LR215050">
    <property type="protein sequence ID" value="VEU83330.1"/>
    <property type="molecule type" value="Genomic_DNA"/>
</dbReference>
<accession>A0A449BLL1</accession>
<dbReference type="EC" id="3.4.21.89" evidence="5"/>
<keyword evidence="8" id="KW-1185">Reference proteome</keyword>
<keyword evidence="2 6" id="KW-0812">Transmembrane</keyword>
<dbReference type="CDD" id="cd06530">
    <property type="entry name" value="S26_SPase_I"/>
    <property type="match status" value="1"/>
</dbReference>
<evidence type="ECO:0000256" key="5">
    <source>
        <dbReference type="NCBIfam" id="TIGR02228"/>
    </source>
</evidence>
<keyword evidence="3 6" id="KW-1133">Transmembrane helix</keyword>
<dbReference type="GO" id="GO:0009003">
    <property type="term" value="F:signal peptidase activity"/>
    <property type="evidence" value="ECO:0007669"/>
    <property type="project" value="UniProtKB-EC"/>
</dbReference>
<evidence type="ECO:0000256" key="2">
    <source>
        <dbReference type="ARBA" id="ARBA00022692"/>
    </source>
</evidence>
<keyword evidence="4 6" id="KW-0472">Membrane</keyword>
<keyword evidence="7" id="KW-0378">Hydrolase</keyword>
<dbReference type="InterPro" id="IPR001733">
    <property type="entry name" value="Peptidase_S26B"/>
</dbReference>
<evidence type="ECO:0000256" key="1">
    <source>
        <dbReference type="ARBA" id="ARBA00004370"/>
    </source>
</evidence>
<dbReference type="GO" id="GO:0004252">
    <property type="term" value="F:serine-type endopeptidase activity"/>
    <property type="evidence" value="ECO:0007669"/>
    <property type="project" value="UniProtKB-UniRule"/>
</dbReference>
<dbReference type="PANTHER" id="PTHR10806:SF6">
    <property type="entry name" value="SIGNAL PEPTIDASE COMPLEX CATALYTIC SUBUNIT SEC11"/>
    <property type="match status" value="1"/>
</dbReference>
<dbReference type="PANTHER" id="PTHR10806">
    <property type="entry name" value="SIGNAL PEPTIDASE COMPLEX CATALYTIC SUBUNIT SEC11"/>
    <property type="match status" value="1"/>
</dbReference>
<organism evidence="7 8">
    <name type="scientific">Acholeplasma hippikon</name>
    <dbReference type="NCBI Taxonomy" id="264636"/>
    <lineage>
        <taxon>Bacteria</taxon>
        <taxon>Bacillati</taxon>
        <taxon>Mycoplasmatota</taxon>
        <taxon>Mollicutes</taxon>
        <taxon>Acholeplasmatales</taxon>
        <taxon>Acholeplasmataceae</taxon>
        <taxon>Acholeplasma</taxon>
    </lineage>
</organism>
<comment type="subcellular location">
    <subcellularLocation>
        <location evidence="1">Membrane</location>
    </subcellularLocation>
</comment>
<reference evidence="7 8" key="1">
    <citation type="submission" date="2019-01" db="EMBL/GenBank/DDBJ databases">
        <authorList>
            <consortium name="Pathogen Informatics"/>
        </authorList>
    </citation>
    <scope>NUCLEOTIDE SEQUENCE [LARGE SCALE GENOMIC DNA]</scope>
    <source>
        <strain evidence="7 8">NCTC10172</strain>
    </source>
</reference>
<evidence type="ECO:0000256" key="3">
    <source>
        <dbReference type="ARBA" id="ARBA00022989"/>
    </source>
</evidence>
<name>A0A449BLL1_9MOLU</name>
<feature type="transmembrane region" description="Helical" evidence="6">
    <location>
        <begin position="144"/>
        <end position="165"/>
    </location>
</feature>
<dbReference type="Proteomes" id="UP000290909">
    <property type="component" value="Chromosome"/>
</dbReference>
<dbReference type="STRING" id="1408416.GCA_000702765_00569"/>
<dbReference type="NCBIfam" id="TIGR02228">
    <property type="entry name" value="sigpep_I_arch"/>
    <property type="match status" value="1"/>
</dbReference>
<evidence type="ECO:0000256" key="6">
    <source>
        <dbReference type="SAM" id="Phobius"/>
    </source>
</evidence>
<dbReference type="RefSeq" id="WP_051658979.1">
    <property type="nucleotide sequence ID" value="NZ_LR215050.1"/>
</dbReference>
<evidence type="ECO:0000313" key="8">
    <source>
        <dbReference type="Proteomes" id="UP000290909"/>
    </source>
</evidence>
<feature type="transmembrane region" description="Helical" evidence="6">
    <location>
        <begin position="7"/>
        <end position="31"/>
    </location>
</feature>
<dbReference type="InterPro" id="IPR036286">
    <property type="entry name" value="LexA/Signal_pep-like_sf"/>
</dbReference>
<protein>
    <recommendedName>
        <fullName evidence="5">Signal peptidase I</fullName>
        <ecNumber evidence="5">3.4.21.89</ecNumber>
    </recommendedName>
</protein>
<evidence type="ECO:0000256" key="4">
    <source>
        <dbReference type="ARBA" id="ARBA00023136"/>
    </source>
</evidence>